<comment type="subcellular location">
    <subcellularLocation>
        <location evidence="1">Periplasm</location>
    </subcellularLocation>
</comment>
<dbReference type="EMBL" id="FCOF02000008">
    <property type="protein sequence ID" value="SAK58078.1"/>
    <property type="molecule type" value="Genomic_DNA"/>
</dbReference>
<proteinExistence type="inferred from homology"/>
<feature type="signal peptide" evidence="7">
    <location>
        <begin position="1"/>
        <end position="20"/>
    </location>
</feature>
<dbReference type="Pfam" id="PF01547">
    <property type="entry name" value="SBP_bac_1"/>
    <property type="match status" value="1"/>
</dbReference>
<evidence type="ECO:0000256" key="4">
    <source>
        <dbReference type="ARBA" id="ARBA00022729"/>
    </source>
</evidence>
<sequence length="411" mass="44337">MKRNVWIALAVAGALNTAQAADQIEVLHWWTSGGESKAVGVLKQDVEKQGVTWKDFAVAGGSGTNALTVLKTNVVSGHPPSAAQLKGPSIHDWAEQGVLVDIDSATQGWDKLIPPQVGKFLKYDGHYVAVPVEIHRMNWLWINKEILDKVGGAAPNTWPEFFALADKMKAAGYTAVAHGGQPWQDVNLWEGVVLSQGADFYRKAIVELDPKTLTSDKMVQVFDIVRKIGSYYDNGTTGRDWNLATMMVINGKAGMQFMADWAKGEFARAGKVPGKDYICAPRPGTAGSYMFNSDSLAFFSQNGSKTATPGQLVLAKAVMSPDFQEQFSLYKGSIPARIGIPMDKFDDCAKRSYADEQSAIKANTIVPSLAQGMAQTEAVAGAMTDVVTKFMHSQQDSKSAVQALAAAAKVN</sequence>
<dbReference type="InterPro" id="IPR006059">
    <property type="entry name" value="SBP"/>
</dbReference>
<evidence type="ECO:0000256" key="1">
    <source>
        <dbReference type="ARBA" id="ARBA00004418"/>
    </source>
</evidence>
<evidence type="ECO:0000256" key="5">
    <source>
        <dbReference type="ARBA" id="ARBA00049629"/>
    </source>
</evidence>
<accession>A0A158AJS1</accession>
<dbReference type="GO" id="GO:0042597">
    <property type="term" value="C:periplasmic space"/>
    <property type="evidence" value="ECO:0007669"/>
    <property type="project" value="UniProtKB-SubCell"/>
</dbReference>
<dbReference type="OrthoDB" id="5580590at2"/>
<dbReference type="RefSeq" id="WP_061124218.1">
    <property type="nucleotide sequence ID" value="NZ_FCOF02000008.1"/>
</dbReference>
<dbReference type="InterPro" id="IPR050490">
    <property type="entry name" value="Bact_solute-bd_prot1"/>
</dbReference>
<evidence type="ECO:0000256" key="7">
    <source>
        <dbReference type="SAM" id="SignalP"/>
    </source>
</evidence>
<comment type="function">
    <text evidence="5">Part of a binding-protein-dependent transport system for a sugar.</text>
</comment>
<keyword evidence="9" id="KW-1185">Reference proteome</keyword>
<dbReference type="PANTHER" id="PTHR43649:SF28">
    <property type="entry name" value="BINDING PROTEIN COMPONENT OF ABC SUGAR TRANSPORTER-RELATED"/>
    <property type="match status" value="1"/>
</dbReference>
<reference evidence="8" key="1">
    <citation type="submission" date="2016-01" db="EMBL/GenBank/DDBJ databases">
        <authorList>
            <person name="Peeters C."/>
        </authorList>
    </citation>
    <scope>NUCLEOTIDE SEQUENCE [LARGE SCALE GENOMIC DNA]</scope>
    <source>
        <strain evidence="8">LMG 29318</strain>
    </source>
</reference>
<dbReference type="SUPFAM" id="SSF53850">
    <property type="entry name" value="Periplasmic binding protein-like II"/>
    <property type="match status" value="1"/>
</dbReference>
<evidence type="ECO:0000256" key="3">
    <source>
        <dbReference type="ARBA" id="ARBA00022448"/>
    </source>
</evidence>
<protein>
    <recommendedName>
        <fullName evidence="6">Probable sugar-binding periplasmic protein</fullName>
    </recommendedName>
</protein>
<dbReference type="Gene3D" id="3.40.190.10">
    <property type="entry name" value="Periplasmic binding protein-like II"/>
    <property type="match status" value="2"/>
</dbReference>
<evidence type="ECO:0000256" key="2">
    <source>
        <dbReference type="ARBA" id="ARBA00008520"/>
    </source>
</evidence>
<keyword evidence="3" id="KW-0813">Transport</keyword>
<feature type="chain" id="PRO_5007620790" description="Probable sugar-binding periplasmic protein" evidence="7">
    <location>
        <begin position="21"/>
        <end position="411"/>
    </location>
</feature>
<dbReference type="Proteomes" id="UP000054870">
    <property type="component" value="Unassembled WGS sequence"/>
</dbReference>
<evidence type="ECO:0000313" key="8">
    <source>
        <dbReference type="EMBL" id="SAK58078.1"/>
    </source>
</evidence>
<evidence type="ECO:0000256" key="6">
    <source>
        <dbReference type="ARBA" id="ARBA00049753"/>
    </source>
</evidence>
<dbReference type="AlphaFoldDB" id="A0A158AJS1"/>
<comment type="caution">
    <text evidence="8">The sequence shown here is derived from an EMBL/GenBank/DDBJ whole genome shotgun (WGS) entry which is preliminary data.</text>
</comment>
<organism evidence="8 9">
    <name type="scientific">Caballeronia catudaia</name>
    <dbReference type="NCBI Taxonomy" id="1777136"/>
    <lineage>
        <taxon>Bacteria</taxon>
        <taxon>Pseudomonadati</taxon>
        <taxon>Pseudomonadota</taxon>
        <taxon>Betaproteobacteria</taxon>
        <taxon>Burkholderiales</taxon>
        <taxon>Burkholderiaceae</taxon>
        <taxon>Caballeronia</taxon>
    </lineage>
</organism>
<evidence type="ECO:0000313" key="9">
    <source>
        <dbReference type="Proteomes" id="UP000054870"/>
    </source>
</evidence>
<gene>
    <name evidence="8" type="ORF">AWB75_02308</name>
</gene>
<keyword evidence="4 7" id="KW-0732">Signal</keyword>
<dbReference type="PANTHER" id="PTHR43649">
    <property type="entry name" value="ARABINOSE-BINDING PROTEIN-RELATED"/>
    <property type="match status" value="1"/>
</dbReference>
<name>A0A158AJS1_9BURK</name>
<comment type="similarity">
    <text evidence="2">Belongs to the bacterial solute-binding protein 1 family.</text>
</comment>